<evidence type="ECO:0000313" key="2">
    <source>
        <dbReference type="EMBL" id="PNV68036.1"/>
    </source>
</evidence>
<accession>A0A2K2UCJ5</accession>
<keyword evidence="1" id="KW-0812">Transmembrane</keyword>
<keyword evidence="1" id="KW-0472">Membrane</keyword>
<dbReference type="InterPro" id="IPR025098">
    <property type="entry name" value="DUF4013"/>
</dbReference>
<proteinExistence type="predicted"/>
<sequence length="386" mass="41950">MFDDMNTTRHAQAATRAQRMAARHARGIFRGRGVAVSSTFVWRMSIKAPYHSGERMCTCRPQCNTDQSERRLLSLGRGFPRVSRPRRRASRRVGGDVLLEAAYIRYNGSMEHQILQEKPASGWKTLVMAFGDVVRSPSWPVKMLQMGLVSVVPVFGAVVLNGYLLGWARDAAWGRTEPLPARLFGNEDGALYRRGWYAFVISLVYGLALALVYAACVSLSQSAFPAAVGQPAVLDLYAYAQQRVAIHPILLAVYYAASLVISPFMLVSMMRMSIYGRLGAGLQFGRVLAMVRKGLASIAVIVVVTALAEEAVSALSGPLSDAALSAQLDPLATFGTFAGLVAALALLAFVNAVSIRAAGLWTARFDVPRWKGYGDPLPFEEEGNDA</sequence>
<reference evidence="3" key="1">
    <citation type="submission" date="2018-01" db="EMBL/GenBank/DDBJ databases">
        <title>Rubneribacter badeniensis gen. nov., sp. nov., and Colonibacter rubneri, gen. nov., sp. nov., WGS of new members of the Eggerthellaceae.</title>
        <authorList>
            <person name="Danylec N."/>
            <person name="Stoll D.A."/>
            <person name="Doetsch A."/>
            <person name="Kulling S.E."/>
            <person name="Huch M."/>
        </authorList>
    </citation>
    <scope>NUCLEOTIDE SEQUENCE [LARGE SCALE GENOMIC DNA]</scope>
    <source>
        <strain evidence="3">ResAG-96</strain>
    </source>
</reference>
<evidence type="ECO:0000256" key="1">
    <source>
        <dbReference type="SAM" id="Phobius"/>
    </source>
</evidence>
<feature type="transmembrane region" description="Helical" evidence="1">
    <location>
        <begin position="196"/>
        <end position="216"/>
    </location>
</feature>
<dbReference type="EMBL" id="PPEK01000003">
    <property type="protein sequence ID" value="PNV68036.1"/>
    <property type="molecule type" value="Genomic_DNA"/>
</dbReference>
<feature type="transmembrane region" description="Helical" evidence="1">
    <location>
        <begin position="144"/>
        <end position="165"/>
    </location>
</feature>
<protein>
    <recommendedName>
        <fullName evidence="4">DUF4013 domain-containing protein</fullName>
    </recommendedName>
</protein>
<keyword evidence="3" id="KW-1185">Reference proteome</keyword>
<evidence type="ECO:0000313" key="3">
    <source>
        <dbReference type="Proteomes" id="UP000236197"/>
    </source>
</evidence>
<feature type="transmembrane region" description="Helical" evidence="1">
    <location>
        <begin position="287"/>
        <end position="308"/>
    </location>
</feature>
<comment type="caution">
    <text evidence="2">The sequence shown here is derived from an EMBL/GenBank/DDBJ whole genome shotgun (WGS) entry which is preliminary data.</text>
</comment>
<evidence type="ECO:0008006" key="4">
    <source>
        <dbReference type="Google" id="ProtNLM"/>
    </source>
</evidence>
<gene>
    <name evidence="2" type="ORF">C2L71_04125</name>
</gene>
<dbReference type="Proteomes" id="UP000236197">
    <property type="component" value="Unassembled WGS sequence"/>
</dbReference>
<feature type="transmembrane region" description="Helical" evidence="1">
    <location>
        <begin position="246"/>
        <end position="267"/>
    </location>
</feature>
<organism evidence="2 3">
    <name type="scientific">Enteroscipio rubneri</name>
    <dbReference type="NCBI Taxonomy" id="2070686"/>
    <lineage>
        <taxon>Bacteria</taxon>
        <taxon>Bacillati</taxon>
        <taxon>Actinomycetota</taxon>
        <taxon>Coriobacteriia</taxon>
        <taxon>Eggerthellales</taxon>
        <taxon>Eggerthellaceae</taxon>
        <taxon>Enteroscipio</taxon>
    </lineage>
</organism>
<feature type="transmembrane region" description="Helical" evidence="1">
    <location>
        <begin position="328"/>
        <end position="350"/>
    </location>
</feature>
<dbReference type="Pfam" id="PF13197">
    <property type="entry name" value="DUF4013"/>
    <property type="match status" value="1"/>
</dbReference>
<name>A0A2K2UCJ5_9ACTN</name>
<keyword evidence="1" id="KW-1133">Transmembrane helix</keyword>
<dbReference type="AlphaFoldDB" id="A0A2K2UCJ5"/>